<organism evidence="1">
    <name type="scientific">Waddlia chondrophila 2032/99</name>
    <dbReference type="NCBI Taxonomy" id="765953"/>
    <lineage>
        <taxon>Bacteria</taxon>
        <taxon>Pseudomonadati</taxon>
        <taxon>Chlamydiota</taxon>
        <taxon>Chlamydiia</taxon>
        <taxon>Parachlamydiales</taxon>
        <taxon>Waddliaceae</taxon>
        <taxon>Waddlia</taxon>
    </lineage>
</organism>
<dbReference type="AlphaFoldDB" id="F8LA30"/>
<protein>
    <submittedName>
        <fullName evidence="1">Uncharacterized protein</fullName>
    </submittedName>
</protein>
<sequence>MNRPSYRQKKIFFLFFIKSLFSRYMIQFRLKKHIFIFIMNPSQYSNITFERSRESAVSENGVRKQAFERFTEWFVSLMREFLTSIEELFAYSEQEWIPLKDSQFQEILEHIRKSHLQCFVLPEDYVLGKKSPEKLTRQERKALLDRVKEVKRDFYHSCMDNVSGIPSNLDGNTAGNSLLAFLFDLHYLKKDHPDDTSLHEMIKTFSETYKFVVEREAVERLVNKKEQAFRKQEYIGKVEAKLRSLNPGERFVYQMSVSHHAVLFEFKLKEVEGKQVLDIKLLNSGDGVDHHYSKSFFADLNPFAKFQTYLIEGVEKDTFLSSDFVSKLIELEVPGEVKGRHIPVFGYLFSLVDSIHHMFFGVGKIYRLLNVHAIHDGCGKKVISDDPRLHHYTQSKGTCSRRIYEYWMRENLASDSEFQNYLAKTAEYGVARLKMAEALENHLKGRSVKVDSLKDRLFVQPHWFSKGVACLRNSLKTRTMILIGEKIVQKRQSGSLDC</sequence>
<proteinExistence type="predicted"/>
<gene>
    <name evidence="1" type="ORF">WCH_DF20080</name>
</gene>
<evidence type="ECO:0000313" key="1">
    <source>
        <dbReference type="EMBL" id="CCB90337.1"/>
    </source>
</evidence>
<reference evidence="1" key="1">
    <citation type="submission" date="2011-05" db="EMBL/GenBank/DDBJ databases">
        <title>Unity in variety -- the pan-genome of the Chlamydiae.</title>
        <authorList>
            <person name="Collingro A."/>
            <person name="Tischler P."/>
            <person name="Weinmaier T."/>
            <person name="Penz T."/>
            <person name="Heinz E."/>
            <person name="Brunham R.C."/>
            <person name="Read T.D."/>
            <person name="Bavoil P.M."/>
            <person name="Sachse K."/>
            <person name="Kahane S."/>
            <person name="Friedman M.G."/>
            <person name="Rattei T."/>
            <person name="Myers G.S.A."/>
            <person name="Horn M."/>
        </authorList>
    </citation>
    <scope>NUCLEOTIDE SEQUENCE</scope>
    <source>
        <strain evidence="1">2032/99</strain>
    </source>
</reference>
<dbReference type="EMBL" id="FR872598">
    <property type="protein sequence ID" value="CCB90337.1"/>
    <property type="molecule type" value="Genomic_DNA"/>
</dbReference>
<name>F8LA30_9BACT</name>
<accession>F8LA30</accession>